<keyword evidence="5" id="KW-1185">Reference proteome</keyword>
<dbReference type="Pfam" id="PF22725">
    <property type="entry name" value="GFO_IDH_MocA_C3"/>
    <property type="match status" value="1"/>
</dbReference>
<dbReference type="InterPro" id="IPR000683">
    <property type="entry name" value="Gfo/Idh/MocA-like_OxRdtase_N"/>
</dbReference>
<feature type="domain" description="Gfo/Idh/MocA-like oxidoreductase N-terminal" evidence="2">
    <location>
        <begin position="6"/>
        <end position="118"/>
    </location>
</feature>
<dbReference type="Gene3D" id="3.40.50.720">
    <property type="entry name" value="NAD(P)-binding Rossmann-like Domain"/>
    <property type="match status" value="1"/>
</dbReference>
<sequence>MTAHPLRVATVGAGPWARETHIAALRAHPRVEFAGVWTRRPEATADLDIPRFDSVEAMLDACDAVTFAVPPQAQAGLAVRAAGAGKHLILDKPIAGDVAEAEDLVAAITEAGVRSVVTFTRRFAPETRRFLDAVDAGTFSGGLGCWLSGALLGGRYSGSRWRADGGALLDVGPHVVDLMDRALGPVVDVVTADVDRDTDTWSATLAHESGARTAVQLSLRVPARPTVSQFRVHGPGGVVELTDRSTSSPDCFAVLIDEFVDAVETGTDHPCDADRGLHIQRILADVATAAGV</sequence>
<name>A0A1N7F4D9_9NOCA</name>
<evidence type="ECO:0000256" key="1">
    <source>
        <dbReference type="ARBA" id="ARBA00023002"/>
    </source>
</evidence>
<dbReference type="Proteomes" id="UP000186218">
    <property type="component" value="Unassembled WGS sequence"/>
</dbReference>
<dbReference type="InterPro" id="IPR050463">
    <property type="entry name" value="Gfo/Idh/MocA_oxidrdct_glycsds"/>
</dbReference>
<evidence type="ECO:0000313" key="5">
    <source>
        <dbReference type="Proteomes" id="UP000186218"/>
    </source>
</evidence>
<evidence type="ECO:0000313" key="4">
    <source>
        <dbReference type="EMBL" id="SIR95191.1"/>
    </source>
</evidence>
<dbReference type="Pfam" id="PF01408">
    <property type="entry name" value="GFO_IDH_MocA"/>
    <property type="match status" value="1"/>
</dbReference>
<dbReference type="InterPro" id="IPR055170">
    <property type="entry name" value="GFO_IDH_MocA-like_dom"/>
</dbReference>
<proteinExistence type="predicted"/>
<dbReference type="PANTHER" id="PTHR43818">
    <property type="entry name" value="BCDNA.GH03377"/>
    <property type="match status" value="1"/>
</dbReference>
<dbReference type="PANTHER" id="PTHR43818:SF11">
    <property type="entry name" value="BCDNA.GH03377"/>
    <property type="match status" value="1"/>
</dbReference>
<dbReference type="GO" id="GO:0000166">
    <property type="term" value="F:nucleotide binding"/>
    <property type="evidence" value="ECO:0007669"/>
    <property type="project" value="InterPro"/>
</dbReference>
<dbReference type="SUPFAM" id="SSF51735">
    <property type="entry name" value="NAD(P)-binding Rossmann-fold domains"/>
    <property type="match status" value="1"/>
</dbReference>
<gene>
    <name evidence="4" type="ORF">SAMN05445060_1791</name>
</gene>
<accession>A0A1N7F4D9</accession>
<dbReference type="SUPFAM" id="SSF55347">
    <property type="entry name" value="Glyceraldehyde-3-phosphate dehydrogenase-like, C-terminal domain"/>
    <property type="match status" value="1"/>
</dbReference>
<evidence type="ECO:0000259" key="3">
    <source>
        <dbReference type="Pfam" id="PF22725"/>
    </source>
</evidence>
<keyword evidence="1" id="KW-0560">Oxidoreductase</keyword>
<reference evidence="4 5" key="1">
    <citation type="submission" date="2017-01" db="EMBL/GenBank/DDBJ databases">
        <authorList>
            <person name="Mah S.A."/>
            <person name="Swanson W.J."/>
            <person name="Moy G.W."/>
            <person name="Vacquier V.D."/>
        </authorList>
    </citation>
    <scope>NUCLEOTIDE SEQUENCE [LARGE SCALE GENOMIC DNA]</scope>
    <source>
        <strain evidence="4 5">CPCC 203464</strain>
    </source>
</reference>
<protein>
    <submittedName>
        <fullName evidence="4">Predicted dehydrogenase</fullName>
    </submittedName>
</protein>
<feature type="domain" description="GFO/IDH/MocA-like oxidoreductase" evidence="3">
    <location>
        <begin position="160"/>
        <end position="239"/>
    </location>
</feature>
<evidence type="ECO:0000259" key="2">
    <source>
        <dbReference type="Pfam" id="PF01408"/>
    </source>
</evidence>
<dbReference type="InterPro" id="IPR036291">
    <property type="entry name" value="NAD(P)-bd_dom_sf"/>
</dbReference>
<organism evidence="4 5">
    <name type="scientific">Williamsia sterculiae</name>
    <dbReference type="NCBI Taxonomy" id="1344003"/>
    <lineage>
        <taxon>Bacteria</taxon>
        <taxon>Bacillati</taxon>
        <taxon>Actinomycetota</taxon>
        <taxon>Actinomycetes</taxon>
        <taxon>Mycobacteriales</taxon>
        <taxon>Nocardiaceae</taxon>
        <taxon>Williamsia</taxon>
    </lineage>
</organism>
<dbReference type="EMBL" id="FTNT01000004">
    <property type="protein sequence ID" value="SIR95191.1"/>
    <property type="molecule type" value="Genomic_DNA"/>
</dbReference>
<dbReference type="Gene3D" id="3.30.360.10">
    <property type="entry name" value="Dihydrodipicolinate Reductase, domain 2"/>
    <property type="match status" value="1"/>
</dbReference>
<dbReference type="GO" id="GO:0016491">
    <property type="term" value="F:oxidoreductase activity"/>
    <property type="evidence" value="ECO:0007669"/>
    <property type="project" value="UniProtKB-KW"/>
</dbReference>
<dbReference type="AlphaFoldDB" id="A0A1N7F4D9"/>
<dbReference type="STRING" id="1344003.SAMN05445060_1791"/>